<dbReference type="Pfam" id="PF07715">
    <property type="entry name" value="Plug"/>
    <property type="match status" value="1"/>
</dbReference>
<comment type="similarity">
    <text evidence="2 11 12">Belongs to the TonB-dependent receptor family.</text>
</comment>
<dbReference type="SUPFAM" id="SSF56935">
    <property type="entry name" value="Porins"/>
    <property type="match status" value="1"/>
</dbReference>
<dbReference type="InterPro" id="IPR012910">
    <property type="entry name" value="Plug_dom"/>
</dbReference>
<organism evidence="15 16">
    <name type="scientific">Dechloromonas agitata</name>
    <dbReference type="NCBI Taxonomy" id="73030"/>
    <lineage>
        <taxon>Bacteria</taxon>
        <taxon>Pseudomonadati</taxon>
        <taxon>Pseudomonadota</taxon>
        <taxon>Betaproteobacteria</taxon>
        <taxon>Rhodocyclales</taxon>
        <taxon>Azonexaceae</taxon>
        <taxon>Dechloromonas</taxon>
    </lineage>
</organism>
<dbReference type="GO" id="GO:0015344">
    <property type="term" value="F:siderophore uptake transmembrane transporter activity"/>
    <property type="evidence" value="ECO:0007669"/>
    <property type="project" value="TreeGrafter"/>
</dbReference>
<evidence type="ECO:0000256" key="9">
    <source>
        <dbReference type="ARBA" id="ARBA00023170"/>
    </source>
</evidence>
<dbReference type="Gene3D" id="2.40.170.20">
    <property type="entry name" value="TonB-dependent receptor, beta-barrel domain"/>
    <property type="match status" value="1"/>
</dbReference>
<evidence type="ECO:0000256" key="3">
    <source>
        <dbReference type="ARBA" id="ARBA00022448"/>
    </source>
</evidence>
<dbReference type="GO" id="GO:0044718">
    <property type="term" value="P:siderophore transmembrane transport"/>
    <property type="evidence" value="ECO:0007669"/>
    <property type="project" value="TreeGrafter"/>
</dbReference>
<dbReference type="InterPro" id="IPR000531">
    <property type="entry name" value="Beta-barrel_TonB"/>
</dbReference>
<dbReference type="Pfam" id="PF00593">
    <property type="entry name" value="TonB_dep_Rec_b-barrel"/>
    <property type="match status" value="1"/>
</dbReference>
<dbReference type="AlphaFoldDB" id="A0A930G0B0"/>
<evidence type="ECO:0000256" key="6">
    <source>
        <dbReference type="ARBA" id="ARBA00022729"/>
    </source>
</evidence>
<dbReference type="GO" id="GO:0009279">
    <property type="term" value="C:cell outer membrane"/>
    <property type="evidence" value="ECO:0007669"/>
    <property type="project" value="UniProtKB-SubCell"/>
</dbReference>
<dbReference type="PROSITE" id="PS52016">
    <property type="entry name" value="TONB_DEPENDENT_REC_3"/>
    <property type="match status" value="1"/>
</dbReference>
<dbReference type="InterPro" id="IPR037066">
    <property type="entry name" value="Plug_dom_sf"/>
</dbReference>
<keyword evidence="10 11" id="KW-0998">Cell outer membrane</keyword>
<evidence type="ECO:0000256" key="10">
    <source>
        <dbReference type="ARBA" id="ARBA00023237"/>
    </source>
</evidence>
<evidence type="ECO:0000256" key="8">
    <source>
        <dbReference type="ARBA" id="ARBA00023136"/>
    </source>
</evidence>
<dbReference type="PANTHER" id="PTHR30069">
    <property type="entry name" value="TONB-DEPENDENT OUTER MEMBRANE RECEPTOR"/>
    <property type="match status" value="1"/>
</dbReference>
<keyword evidence="6" id="KW-0732">Signal</keyword>
<evidence type="ECO:0000256" key="11">
    <source>
        <dbReference type="PROSITE-ProRule" id="PRU01360"/>
    </source>
</evidence>
<dbReference type="Proteomes" id="UP000718593">
    <property type="component" value="Unassembled WGS sequence"/>
</dbReference>
<evidence type="ECO:0000256" key="12">
    <source>
        <dbReference type="RuleBase" id="RU003357"/>
    </source>
</evidence>
<dbReference type="EMBL" id="JABZMI010000407">
    <property type="protein sequence ID" value="MBF1166289.1"/>
    <property type="molecule type" value="Genomic_DNA"/>
</dbReference>
<reference evidence="15" key="1">
    <citation type="submission" date="2020-04" db="EMBL/GenBank/DDBJ databases">
        <title>Deep metagenomics examines the oral microbiome during advanced dental caries in children, revealing novel taxa and co-occurrences with host molecules.</title>
        <authorList>
            <person name="Baker J.L."/>
            <person name="Morton J.T."/>
            <person name="Dinis M."/>
            <person name="Alvarez R."/>
            <person name="Tran N.C."/>
            <person name="Knight R."/>
            <person name="Edlund A."/>
        </authorList>
    </citation>
    <scope>NUCLEOTIDE SEQUENCE</scope>
    <source>
        <strain evidence="15">JCVI_32_bin.24</strain>
    </source>
</reference>
<dbReference type="InterPro" id="IPR036942">
    <property type="entry name" value="Beta-barrel_TonB_sf"/>
</dbReference>
<evidence type="ECO:0000256" key="2">
    <source>
        <dbReference type="ARBA" id="ARBA00009810"/>
    </source>
</evidence>
<evidence type="ECO:0000256" key="4">
    <source>
        <dbReference type="ARBA" id="ARBA00022452"/>
    </source>
</evidence>
<evidence type="ECO:0000256" key="7">
    <source>
        <dbReference type="ARBA" id="ARBA00023077"/>
    </source>
</evidence>
<evidence type="ECO:0000313" key="16">
    <source>
        <dbReference type="Proteomes" id="UP000718593"/>
    </source>
</evidence>
<keyword evidence="7 12" id="KW-0798">TonB box</keyword>
<gene>
    <name evidence="15" type="ORF">HXL68_14775</name>
</gene>
<keyword evidence="3 11" id="KW-0813">Transport</keyword>
<comment type="caution">
    <text evidence="15">The sequence shown here is derived from an EMBL/GenBank/DDBJ whole genome shotgun (WGS) entry which is preliminary data.</text>
</comment>
<accession>A0A930G0B0</accession>
<name>A0A930G0B0_9RHOO</name>
<dbReference type="PANTHER" id="PTHR30069:SF29">
    <property type="entry name" value="HEMOGLOBIN AND HEMOGLOBIN-HAPTOGLOBIN-BINDING PROTEIN 1-RELATED"/>
    <property type="match status" value="1"/>
</dbReference>
<sequence length="682" mass="75872">MTPVVLSRSPASFLKQQGAAWRARRLSIPSLAGLLALLLAVCLPTGEAGATGGEDLSAVPFAQLVQREVVSASTLVRQISDSPSAVAIVTAEDIRAYGYRTIADVISGMRGLYTTGDRRYAYMGGRGFGAPGDYTGRIMVLIDGYVTQDSLFNQAYIDESGLLDLALVDRVEYVPGTGSVTYGNNAMLGIINIVTRKGGSLNAVQLSTEAGSHDAYRQRVSYGKRFENGADVLLSASTYDAAGQDLYFPAYDAPATHGGWANGLDGERNKRFFGKFALDGLTVEGGYVERQKTVPTKPTEYSVFNTPFVINDENAFLQASYETDMGLQLHSASRFYFGQYAYENQRVVDDALKPYGSRHHQASWWGFDQKFVGQWFARHSLMLGVEYRNDYRQRLGWAYFAPDRSLASDVKARYARQTSSLYLADEYRFSEVWRINLGARYDKASDLDGNWSPRFALIFQPSFRTTLKASYSEAFRMPNADDKAAYGTQAMPEYVNAREFVIQHDLDRRMRLTGTAYEYRRTDQMIDVTGNGDYAALGNSRSRGLEVEFEARWDNGVRLRSSGAWQDARDTTGQDAINSPNVLGKFQITAPLPGNGLRVGLETQYLGARLTAERRRLGGVALTNLTFTHDRPWHGVTAAFSVRNLFDRDYEVVSPFTWAPGTGIDSLRMDGRTYWLQLNLDL</sequence>
<keyword evidence="9 15" id="KW-0675">Receptor</keyword>
<evidence type="ECO:0000259" key="14">
    <source>
        <dbReference type="Pfam" id="PF07715"/>
    </source>
</evidence>
<proteinExistence type="inferred from homology"/>
<evidence type="ECO:0000256" key="1">
    <source>
        <dbReference type="ARBA" id="ARBA00004571"/>
    </source>
</evidence>
<keyword evidence="8 11" id="KW-0472">Membrane</keyword>
<keyword evidence="5 11" id="KW-0812">Transmembrane</keyword>
<keyword evidence="4 11" id="KW-1134">Transmembrane beta strand</keyword>
<evidence type="ECO:0000256" key="5">
    <source>
        <dbReference type="ARBA" id="ARBA00022692"/>
    </source>
</evidence>
<feature type="domain" description="TonB-dependent receptor plug" evidence="14">
    <location>
        <begin position="79"/>
        <end position="189"/>
    </location>
</feature>
<feature type="domain" description="TonB-dependent receptor-like beta-barrel" evidence="13">
    <location>
        <begin position="280"/>
        <end position="645"/>
    </location>
</feature>
<evidence type="ECO:0000313" key="15">
    <source>
        <dbReference type="EMBL" id="MBF1166289.1"/>
    </source>
</evidence>
<dbReference type="Gene3D" id="2.170.130.10">
    <property type="entry name" value="TonB-dependent receptor, plug domain"/>
    <property type="match status" value="1"/>
</dbReference>
<evidence type="ECO:0000259" key="13">
    <source>
        <dbReference type="Pfam" id="PF00593"/>
    </source>
</evidence>
<comment type="subcellular location">
    <subcellularLocation>
        <location evidence="1 11">Cell outer membrane</location>
        <topology evidence="1 11">Multi-pass membrane protein</topology>
    </subcellularLocation>
</comment>
<dbReference type="InterPro" id="IPR039426">
    <property type="entry name" value="TonB-dep_rcpt-like"/>
</dbReference>
<protein>
    <submittedName>
        <fullName evidence="15">TonB-dependent receptor</fullName>
    </submittedName>
</protein>